<accession>A0A846HKA4</accession>
<protein>
    <submittedName>
        <fullName evidence="1">Uncharacterized protein</fullName>
    </submittedName>
</protein>
<comment type="caution">
    <text evidence="1">The sequence shown here is derived from an EMBL/GenBank/DDBJ whole genome shotgun (WGS) entry which is preliminary data.</text>
</comment>
<dbReference type="AlphaFoldDB" id="A0A846HKA4"/>
<proteinExistence type="predicted"/>
<organism evidence="1 2">
    <name type="scientific">Hassallia byssoidea VB512170</name>
    <dbReference type="NCBI Taxonomy" id="1304833"/>
    <lineage>
        <taxon>Bacteria</taxon>
        <taxon>Bacillati</taxon>
        <taxon>Cyanobacteriota</taxon>
        <taxon>Cyanophyceae</taxon>
        <taxon>Nostocales</taxon>
        <taxon>Tolypothrichaceae</taxon>
        <taxon>Hassallia</taxon>
    </lineage>
</organism>
<evidence type="ECO:0000313" key="1">
    <source>
        <dbReference type="EMBL" id="NEU77303.1"/>
    </source>
</evidence>
<dbReference type="EMBL" id="JTCM02000175">
    <property type="protein sequence ID" value="NEU77303.1"/>
    <property type="molecule type" value="Genomic_DNA"/>
</dbReference>
<reference evidence="1 2" key="1">
    <citation type="journal article" date="2015" name="Genome Announc.">
        <title>Draft Genome Sequence of Cyanobacterium Hassallia byssoidea Strain VB512170, Isolated from Monuments in India.</title>
        <authorList>
            <person name="Singh D."/>
            <person name="Chandrababunaidu M.M."/>
            <person name="Panda A."/>
            <person name="Sen D."/>
            <person name="Bhattacharyya S."/>
            <person name="Adhikary S.P."/>
            <person name="Tripathy S."/>
        </authorList>
    </citation>
    <scope>NUCLEOTIDE SEQUENCE [LARGE SCALE GENOMIC DNA]</scope>
    <source>
        <strain evidence="1 2">VB512170</strain>
    </source>
</reference>
<dbReference type="RefSeq" id="WP_039741257.1">
    <property type="nucleotide sequence ID" value="NZ_JTCM02000175.1"/>
</dbReference>
<name>A0A846HKA4_9CYAN</name>
<evidence type="ECO:0000313" key="2">
    <source>
        <dbReference type="Proteomes" id="UP000031549"/>
    </source>
</evidence>
<dbReference type="Proteomes" id="UP000031549">
    <property type="component" value="Unassembled WGS sequence"/>
</dbReference>
<sequence>MAKNMNASETFHPLPSQFDLELLSALLEPEDATYPWNPADEESEIYFRELEEQFAQDLTDEELTTHSQAFYGKLDTLWSEISDSTHYNDNTIHVTLANLQKTLHSAFAASVPQSWLNAIAQKASEMLNTSRSIGDQLLVECVQTVLPSWETEDLLVLARPYAYAMRGSEPQNAESTITEISNREWTALSQIEQAKVSLAIAHYAFTQLNNFQSET</sequence>
<keyword evidence="2" id="KW-1185">Reference proteome</keyword>
<gene>
    <name evidence="1" type="ORF">PI95_033685</name>
</gene>